<evidence type="ECO:0000259" key="1">
    <source>
        <dbReference type="Pfam" id="PF00723"/>
    </source>
</evidence>
<keyword evidence="4" id="KW-1185">Reference proteome</keyword>
<name>A0A1I5HFV5_9ACTN</name>
<sequence>MPGTTHPLTRVDGFLPIEDHGLVGDGATCALVGRDGSIPWLCLPEFDSPPFLAGLLDADRGGTFTLAPRGLRAGGQRYLDESNVLVTVLEGLDGVVELTDCMTLRSGADLEELVPAGRSELLRVARVVSGSAELEVRLAPRDDVRVTRESGAWRIHWPARPDLVVVLWCSHDLDVAPDGSIGARARLRAGERLTASLHWSGSTRLLDRVDPARLVHQTAQAWRAWAGKLEYEGPQRGLVLRSALALKALDHVPSGAIMAAATSSLPEEIGGVRNWDYRYTWVRDAAFSTYALRRVGMPAESSAFLAWTLTNVERDGRPHLMYALDGGQPPPETEDAVLSGYRGSGPVRWGNGAAGQTQHDVYGELLDVAWGWVGSGGPVDDHLWRVLCDLTEAAIENWTTPDHGIWEVRSSGRPFTYSVAMCAVAVERALRIAEARGLDHPRDRWRTELDRIRTAVLERAWDPDRGTFTEQLADDDGGGRGGLDASLLALPLRGVVAVDDPRMVATTEAVRRHLDAGDGLLYRYRHEESDDGLPGGEGAFLLCSFWLVDNLTGQGRLDEAHDLFDSLCGRTNHLGLLSEEIDPGSGAFLGNFPQAFSHLGLIASGVTLARAEAEQRDAR</sequence>
<dbReference type="Pfam" id="PF19291">
    <property type="entry name" value="TREH_N"/>
    <property type="match status" value="1"/>
</dbReference>
<dbReference type="AlphaFoldDB" id="A0A1I5HFV5"/>
<proteinExistence type="predicted"/>
<dbReference type="InterPro" id="IPR045582">
    <property type="entry name" value="Trehalase-like_N"/>
</dbReference>
<gene>
    <name evidence="3" type="ORF">SAMN05660359_03685</name>
</gene>
<dbReference type="GO" id="GO:0005975">
    <property type="term" value="P:carbohydrate metabolic process"/>
    <property type="evidence" value="ECO:0007669"/>
    <property type="project" value="InterPro"/>
</dbReference>
<dbReference type="GO" id="GO:0004553">
    <property type="term" value="F:hydrolase activity, hydrolyzing O-glycosyl compounds"/>
    <property type="evidence" value="ECO:0007669"/>
    <property type="project" value="UniProtKB-ARBA"/>
</dbReference>
<dbReference type="SUPFAM" id="SSF48208">
    <property type="entry name" value="Six-hairpin glycosidases"/>
    <property type="match status" value="1"/>
</dbReference>
<protein>
    <submittedName>
        <fullName evidence="3">Glucoamylase (Glucan-1,4-alpha-glucosidase), GH15 family</fullName>
    </submittedName>
</protein>
<evidence type="ECO:0000313" key="4">
    <source>
        <dbReference type="Proteomes" id="UP000183642"/>
    </source>
</evidence>
<dbReference type="EMBL" id="FOWE01000009">
    <property type="protein sequence ID" value="SFO47135.1"/>
    <property type="molecule type" value="Genomic_DNA"/>
</dbReference>
<reference evidence="4" key="1">
    <citation type="submission" date="2016-10" db="EMBL/GenBank/DDBJ databases">
        <authorList>
            <person name="Varghese N."/>
            <person name="Submissions S."/>
        </authorList>
    </citation>
    <scope>NUCLEOTIDE SEQUENCE [LARGE SCALE GENOMIC DNA]</scope>
    <source>
        <strain evidence="4">DSM 43161</strain>
    </source>
</reference>
<organism evidence="3 4">
    <name type="scientific">Geodermatophilus obscurus</name>
    <dbReference type="NCBI Taxonomy" id="1861"/>
    <lineage>
        <taxon>Bacteria</taxon>
        <taxon>Bacillati</taxon>
        <taxon>Actinomycetota</taxon>
        <taxon>Actinomycetes</taxon>
        <taxon>Geodermatophilales</taxon>
        <taxon>Geodermatophilaceae</taxon>
        <taxon>Geodermatophilus</taxon>
    </lineage>
</organism>
<dbReference type="Proteomes" id="UP000183642">
    <property type="component" value="Unassembled WGS sequence"/>
</dbReference>
<dbReference type="RefSeq" id="WP_075014975.1">
    <property type="nucleotide sequence ID" value="NZ_FOWE01000009.1"/>
</dbReference>
<dbReference type="PANTHER" id="PTHR31616">
    <property type="entry name" value="TREHALASE"/>
    <property type="match status" value="1"/>
</dbReference>
<evidence type="ECO:0000259" key="2">
    <source>
        <dbReference type="Pfam" id="PF19291"/>
    </source>
</evidence>
<evidence type="ECO:0000313" key="3">
    <source>
        <dbReference type="EMBL" id="SFO47135.1"/>
    </source>
</evidence>
<dbReference type="InterPro" id="IPR012341">
    <property type="entry name" value="6hp_glycosidase-like_sf"/>
</dbReference>
<accession>A0A1I5HFV5</accession>
<dbReference type="InterPro" id="IPR011613">
    <property type="entry name" value="GH15-like"/>
</dbReference>
<dbReference type="Gene3D" id="1.50.10.10">
    <property type="match status" value="1"/>
</dbReference>
<feature type="domain" description="GH15-like" evidence="1">
    <location>
        <begin position="234"/>
        <end position="603"/>
    </location>
</feature>
<feature type="domain" description="Trehalase-like N-terminal" evidence="2">
    <location>
        <begin position="16"/>
        <end position="143"/>
    </location>
</feature>
<dbReference type="InterPro" id="IPR008928">
    <property type="entry name" value="6-hairpin_glycosidase_sf"/>
</dbReference>
<dbReference type="Pfam" id="PF00723">
    <property type="entry name" value="Glyco_hydro_15"/>
    <property type="match status" value="1"/>
</dbReference>
<dbReference type="OrthoDB" id="3902805at2"/>
<dbReference type="PANTHER" id="PTHR31616:SF0">
    <property type="entry name" value="GLUCAN 1,4-ALPHA-GLUCOSIDASE"/>
    <property type="match status" value="1"/>
</dbReference>